<keyword evidence="3" id="KW-0378">Hydrolase</keyword>
<dbReference type="AlphaFoldDB" id="A0A2P2FP02"/>
<keyword evidence="2 7" id="KW-0645">Protease</keyword>
<organism evidence="7 8">
    <name type="scientific">Amycolatopsis lurida NRRL 2430</name>
    <dbReference type="NCBI Taxonomy" id="1460371"/>
    <lineage>
        <taxon>Bacteria</taxon>
        <taxon>Bacillati</taxon>
        <taxon>Actinomycetota</taxon>
        <taxon>Actinomycetes</taxon>
        <taxon>Pseudonocardiales</taxon>
        <taxon>Pseudonocardiaceae</taxon>
        <taxon>Amycolatopsis</taxon>
    </lineage>
</organism>
<gene>
    <name evidence="7" type="ORF">BB31_25100</name>
</gene>
<keyword evidence="4" id="KW-0720">Serine protease</keyword>
<dbReference type="GO" id="GO:0006508">
    <property type="term" value="P:proteolysis"/>
    <property type="evidence" value="ECO:0007669"/>
    <property type="project" value="UniProtKB-KW"/>
</dbReference>
<comment type="similarity">
    <text evidence="1">Belongs to the peptidase S8 family.</text>
</comment>
<dbReference type="RefSeq" id="WP_034315639.1">
    <property type="nucleotide sequence ID" value="NZ_JFBM01000024.1"/>
</dbReference>
<dbReference type="SUPFAM" id="SSF52743">
    <property type="entry name" value="Subtilisin-like"/>
    <property type="match status" value="1"/>
</dbReference>
<proteinExistence type="inferred from homology"/>
<name>A0A2P2FP02_AMYLU</name>
<dbReference type="Pfam" id="PF00082">
    <property type="entry name" value="Peptidase_S8"/>
    <property type="match status" value="1"/>
</dbReference>
<protein>
    <submittedName>
        <fullName evidence="7">Subtilisin family serine protease</fullName>
    </submittedName>
</protein>
<evidence type="ECO:0000256" key="2">
    <source>
        <dbReference type="ARBA" id="ARBA00022670"/>
    </source>
</evidence>
<dbReference type="GO" id="GO:0004252">
    <property type="term" value="F:serine-type endopeptidase activity"/>
    <property type="evidence" value="ECO:0007669"/>
    <property type="project" value="InterPro"/>
</dbReference>
<dbReference type="InterPro" id="IPR036852">
    <property type="entry name" value="Peptidase_S8/S53_dom_sf"/>
</dbReference>
<dbReference type="InterPro" id="IPR050131">
    <property type="entry name" value="Peptidase_S8_subtilisin-like"/>
</dbReference>
<dbReference type="EMBL" id="JFBM01000024">
    <property type="protein sequence ID" value="KFU78454.1"/>
    <property type="molecule type" value="Genomic_DNA"/>
</dbReference>
<dbReference type="InterPro" id="IPR034074">
    <property type="entry name" value="Y4bN_pept_dom"/>
</dbReference>
<dbReference type="PANTHER" id="PTHR43806">
    <property type="entry name" value="PEPTIDASE S8"/>
    <property type="match status" value="1"/>
</dbReference>
<dbReference type="InterPro" id="IPR000209">
    <property type="entry name" value="Peptidase_S8/S53_dom"/>
</dbReference>
<keyword evidence="8" id="KW-1185">Reference proteome</keyword>
<feature type="region of interest" description="Disordered" evidence="5">
    <location>
        <begin position="23"/>
        <end position="44"/>
    </location>
</feature>
<dbReference type="Proteomes" id="UP000256220">
    <property type="component" value="Unassembled WGS sequence"/>
</dbReference>
<evidence type="ECO:0000256" key="4">
    <source>
        <dbReference type="ARBA" id="ARBA00022825"/>
    </source>
</evidence>
<dbReference type="Gene3D" id="3.40.50.200">
    <property type="entry name" value="Peptidase S8/S53 domain"/>
    <property type="match status" value="1"/>
</dbReference>
<accession>A0A2P2FP02</accession>
<dbReference type="PANTHER" id="PTHR43806:SF11">
    <property type="entry name" value="CEREVISIN-RELATED"/>
    <property type="match status" value="1"/>
</dbReference>
<reference evidence="7 8" key="1">
    <citation type="journal article" date="2014" name="Genome Announc.">
        <title>Draft Genome Sequence of Amycolatopsis lurida NRRL 2430, Producer of the Glycopeptide Family Antibiotic Ristocetin.</title>
        <authorList>
            <person name="Kwun M.J."/>
            <person name="Hong H.J."/>
        </authorList>
    </citation>
    <scope>NUCLEOTIDE SEQUENCE [LARGE SCALE GENOMIC DNA]</scope>
    <source>
        <strain evidence="7 8">NRRL 2430</strain>
    </source>
</reference>
<evidence type="ECO:0000313" key="8">
    <source>
        <dbReference type="Proteomes" id="UP000256220"/>
    </source>
</evidence>
<evidence type="ECO:0000256" key="5">
    <source>
        <dbReference type="SAM" id="MobiDB-lite"/>
    </source>
</evidence>
<dbReference type="CDD" id="cd04847">
    <property type="entry name" value="Peptidases_S8_Subtilisin_like_2"/>
    <property type="match status" value="1"/>
</dbReference>
<evidence type="ECO:0000256" key="3">
    <source>
        <dbReference type="ARBA" id="ARBA00022801"/>
    </source>
</evidence>
<evidence type="ECO:0000259" key="6">
    <source>
        <dbReference type="Pfam" id="PF00082"/>
    </source>
</evidence>
<evidence type="ECO:0000256" key="1">
    <source>
        <dbReference type="ARBA" id="ARBA00011073"/>
    </source>
</evidence>
<sequence length="846" mass="92963">MSDPRTALTHLTVVGRAENRDFRRRGGGDARIRDVERRPHGGKLRGDLRTSFTKAERDRKHASEELALEELKALGVILVLDAADRAFPLKLDSLERMSGHRGPKKRPLWLLLSVIPASDGQPESAVVWVSDEFRAKFLKIFEDFLTRQTTAGSPRNRELVANIGRIRSVVLRDLWQSAGAPPAGLNWWELWLTPSPTGLDLLRTFAGALRLRLASRTLEMTDRTVTWIEARWDDLHSLPFTAVPIAEIRRPEIVDTIDDLPREDQYELTSDLMDRTAIAIDENAPAVCHLDSGVRRSHLLLSASLDAGDVHSVVDSAGTDTDGHGTSMAGLALYGPLDDLLVSTKPIALTHRLESVKILPDSLVGNDPLTYGLVTAQAGAAVETSAAGRPRVFCLPVTAQPEARPGEPSLWSASIDALSAGTDIGRSENGITLIGRPAPEASRLFVISAGNVRQFENGTDYLDLCDTAAIEDPAQAWNALVVGAYTELTASPSDPGFADWTPLAADGALSPHSRTSLLFGTRPWPIKPDICLEGGNVLTDGVDFHDKHPLHTVRTTSHKDDLTLTSANATSAATAQASRLAAKAMAAYPSYWPESVRGLLVHTAEWTPAMRADIDGEHGKAARQAMLRRYGWGVPAERTLLTSSRNAVTLVTQDEFVPFTGSDHQARNFRLHRLPWPRETLRSLLDTHVQLRITLSYFIEPAASRRGWRRRYSYASHGLRFELRSPLEQRLEDFVARVNRDAGDEETGGRPSGGSERWLVGSNQRNLGSLHHDIWDGTGAELADSDLVAVYPVGGWWKANKRADRADLPLRYSLIVSLRTPLQDVDLYTPIATELTTPIAVEIEEA</sequence>
<feature type="domain" description="Peptidase S8/S53" evidence="6">
    <location>
        <begin position="284"/>
        <end position="633"/>
    </location>
</feature>
<evidence type="ECO:0000313" key="7">
    <source>
        <dbReference type="EMBL" id="KFU78454.1"/>
    </source>
</evidence>
<comment type="caution">
    <text evidence="7">The sequence shown here is derived from an EMBL/GenBank/DDBJ whole genome shotgun (WGS) entry which is preliminary data.</text>
</comment>